<dbReference type="CDD" id="cd11613">
    <property type="entry name" value="SAF_AH_GD"/>
    <property type="match status" value="1"/>
</dbReference>
<evidence type="ECO:0000313" key="5">
    <source>
        <dbReference type="Proteomes" id="UP000671908"/>
    </source>
</evidence>
<dbReference type="Gene3D" id="2.30.130.110">
    <property type="match status" value="1"/>
</dbReference>
<reference evidence="4 5" key="1">
    <citation type="journal article" date="2021" name="Microbiol. Resour. Announc.">
        <title>Complete Genome Sequences of Three Human Oral Treponema parvum Isolates.</title>
        <authorList>
            <person name="Zeng H."/>
            <person name="Watt R.M."/>
        </authorList>
    </citation>
    <scope>NUCLEOTIDE SEQUENCE [LARGE SCALE GENOMIC DNA]</scope>
    <source>
        <strain evidence="4 5">ATCC 700770</strain>
    </source>
</reference>
<dbReference type="SMART" id="SM00858">
    <property type="entry name" value="SAF"/>
    <property type="match status" value="1"/>
</dbReference>
<organism evidence="4 5">
    <name type="scientific">Treponema parvum</name>
    <dbReference type="NCBI Taxonomy" id="138851"/>
    <lineage>
        <taxon>Bacteria</taxon>
        <taxon>Pseudomonadati</taxon>
        <taxon>Spirochaetota</taxon>
        <taxon>Spirochaetia</taxon>
        <taxon>Spirochaetales</taxon>
        <taxon>Treponemataceae</taxon>
        <taxon>Treponema</taxon>
    </lineage>
</organism>
<dbReference type="KEGG" id="tpav:HRQ91_10320"/>
<keyword evidence="2" id="KW-0456">Lyase</keyword>
<comment type="similarity">
    <text evidence="1">Belongs to the UxaA family.</text>
</comment>
<dbReference type="PANTHER" id="PTHR30536">
    <property type="entry name" value="ALTRONATE/GALACTARATE DEHYDRATASE"/>
    <property type="match status" value="1"/>
</dbReference>
<dbReference type="PANTHER" id="PTHR30536:SF5">
    <property type="entry name" value="ALTRONATE DEHYDRATASE"/>
    <property type="match status" value="1"/>
</dbReference>
<evidence type="ECO:0000259" key="3">
    <source>
        <dbReference type="SMART" id="SM00858"/>
    </source>
</evidence>
<evidence type="ECO:0000256" key="1">
    <source>
        <dbReference type="ARBA" id="ARBA00010986"/>
    </source>
</evidence>
<dbReference type="InterPro" id="IPR013974">
    <property type="entry name" value="SAF"/>
</dbReference>
<dbReference type="InterPro" id="IPR048332">
    <property type="entry name" value="GD_AH_C"/>
</dbReference>
<dbReference type="AlphaFoldDB" id="A0A975F509"/>
<dbReference type="Pfam" id="PF04295">
    <property type="entry name" value="GD_AH_second"/>
    <property type="match status" value="1"/>
</dbReference>
<protein>
    <submittedName>
        <fullName evidence="4">Altronate dehydratase</fullName>
    </submittedName>
</protein>
<dbReference type="GO" id="GO:0016829">
    <property type="term" value="F:lyase activity"/>
    <property type="evidence" value="ECO:0007669"/>
    <property type="project" value="UniProtKB-KW"/>
</dbReference>
<dbReference type="InterPro" id="IPR052172">
    <property type="entry name" value="UxaA_altronate/galactarate_dh"/>
</dbReference>
<dbReference type="Pfam" id="PF20629">
    <property type="entry name" value="GD_AH_C"/>
    <property type="match status" value="1"/>
</dbReference>
<dbReference type="InterPro" id="IPR044144">
    <property type="entry name" value="SAF_UxaA/GarD"/>
</dbReference>
<dbReference type="EMBL" id="CP054142">
    <property type="protein sequence ID" value="QTQ14825.1"/>
    <property type="molecule type" value="Genomic_DNA"/>
</dbReference>
<dbReference type="Proteomes" id="UP000671908">
    <property type="component" value="Chromosome"/>
</dbReference>
<keyword evidence="5" id="KW-1185">Reference proteome</keyword>
<dbReference type="Pfam" id="PF08666">
    <property type="entry name" value="SAF"/>
    <property type="match status" value="1"/>
</dbReference>
<evidence type="ECO:0000313" key="4">
    <source>
        <dbReference type="EMBL" id="QTQ14825.1"/>
    </source>
</evidence>
<dbReference type="InterPro" id="IPR007392">
    <property type="entry name" value="GD_AH_second"/>
</dbReference>
<name>A0A975F509_9SPIR</name>
<evidence type="ECO:0000256" key="2">
    <source>
        <dbReference type="ARBA" id="ARBA00023239"/>
    </source>
</evidence>
<sequence length="556" mass="60038">MSNKSENCKCSCGGFAERKDACGVPESSAFENEVQTYGKKVIRIHPSDSVAVALSPLKKGEDVTVEASGNANEVKVTLKEEISAGHKFALKNIKSGEPIIKYGYPIGAAKTDILKGSHVHVHNTRTLLSEEATYSYDEKGAKEAFESWKKDTAYFSEHIPSINVYKRADGRIGVRNEVWIVPTVGCVNKISENLAMWANGKFCGGEVGPKEDGGLEGFFVWSHPYGCSQMSEDHATTRKILADLVHHPNAGAVLVVSLGCENITSEQFLEELGGFDPERVKFLKAQDFADEISEGRKLLTELASYAGKFKRKQVPMNELVLGMKCGGSDGLSGITANALVGRVCDALTAMGGSVMLTEVPEMFGAEQMLMNRCVNRDLFNQTVDLINGFKDYFTKHGQVVYENPSPGNKAGGITTLEDKSLGCVQKGGKAPVCGVLKYGDRITKKGLNLLEGPGNDIVSTTDMTAAGAHIILFTTGRGTPLGAPVPTIKIATNHPLAEKKSGWIDFDASQMLDRNVDGVRDDLIKLICDVASGKKSARNEINGYREIAIFKNGVTL</sequence>
<gene>
    <name evidence="4" type="ORF">HRQ91_10320</name>
</gene>
<feature type="domain" description="SAF" evidence="3">
    <location>
        <begin position="48"/>
        <end position="125"/>
    </location>
</feature>
<accession>A0A975F509</accession>
<proteinExistence type="inferred from homology"/>
<dbReference type="GO" id="GO:0019698">
    <property type="term" value="P:D-galacturonate catabolic process"/>
    <property type="evidence" value="ECO:0007669"/>
    <property type="project" value="TreeGrafter"/>
</dbReference>